<evidence type="ECO:0000256" key="4">
    <source>
        <dbReference type="ARBA" id="ARBA00022679"/>
    </source>
</evidence>
<dbReference type="GO" id="GO:0009360">
    <property type="term" value="C:DNA polymerase III complex"/>
    <property type="evidence" value="ECO:0007669"/>
    <property type="project" value="InterPro"/>
</dbReference>
<comment type="subcellular location">
    <subcellularLocation>
        <location evidence="1">Cytoplasm</location>
    </subcellularLocation>
</comment>
<protein>
    <submittedName>
        <fullName evidence="9">DNA polymerase III subunit beta</fullName>
    </submittedName>
</protein>
<dbReference type="Proteomes" id="UP000410049">
    <property type="component" value="Unassembled WGS sequence"/>
</dbReference>
<organism evidence="9 10">
    <name type="scientific">Bifidobacterium myosotis</name>
    <dbReference type="NCBI Taxonomy" id="1630166"/>
    <lineage>
        <taxon>Bacteria</taxon>
        <taxon>Bacillati</taxon>
        <taxon>Actinomycetota</taxon>
        <taxon>Actinomycetes</taxon>
        <taxon>Bifidobacteriales</taxon>
        <taxon>Bifidobacteriaceae</taxon>
        <taxon>Bifidobacterium</taxon>
    </lineage>
</organism>
<evidence type="ECO:0000256" key="1">
    <source>
        <dbReference type="ARBA" id="ARBA00004496"/>
    </source>
</evidence>
<evidence type="ECO:0000256" key="3">
    <source>
        <dbReference type="ARBA" id="ARBA00022490"/>
    </source>
</evidence>
<evidence type="ECO:0000313" key="9">
    <source>
        <dbReference type="EMBL" id="KAA8826997.1"/>
    </source>
</evidence>
<keyword evidence="5" id="KW-0548">Nucleotidyltransferase</keyword>
<dbReference type="GO" id="GO:0006271">
    <property type="term" value="P:DNA strand elongation involved in DNA replication"/>
    <property type="evidence" value="ECO:0007669"/>
    <property type="project" value="TreeGrafter"/>
</dbReference>
<gene>
    <name evidence="9" type="ORF">EMO91_10745</name>
</gene>
<keyword evidence="3" id="KW-0963">Cytoplasm</keyword>
<keyword evidence="7" id="KW-0239">DNA-directed DNA polymerase</keyword>
<evidence type="ECO:0000256" key="7">
    <source>
        <dbReference type="ARBA" id="ARBA00022932"/>
    </source>
</evidence>
<name>A0A5M9ZHA4_9BIFI</name>
<keyword evidence="8" id="KW-0238">DNA-binding</keyword>
<dbReference type="GO" id="GO:0003677">
    <property type="term" value="F:DNA binding"/>
    <property type="evidence" value="ECO:0007669"/>
    <property type="project" value="UniProtKB-KW"/>
</dbReference>
<comment type="caution">
    <text evidence="9">The sequence shown here is derived from an EMBL/GenBank/DDBJ whole genome shotgun (WGS) entry which is preliminary data.</text>
</comment>
<dbReference type="PANTHER" id="PTHR30478:SF0">
    <property type="entry name" value="BETA SLIDING CLAMP"/>
    <property type="match status" value="1"/>
</dbReference>
<dbReference type="SMART" id="SM00480">
    <property type="entry name" value="POL3Bc"/>
    <property type="match status" value="1"/>
</dbReference>
<evidence type="ECO:0000256" key="2">
    <source>
        <dbReference type="ARBA" id="ARBA00010752"/>
    </source>
</evidence>
<dbReference type="InterPro" id="IPR001001">
    <property type="entry name" value="DNA_polIII_beta"/>
</dbReference>
<keyword evidence="4" id="KW-0808">Transferase</keyword>
<accession>A0A5M9ZHA4</accession>
<comment type="similarity">
    <text evidence="2">Belongs to the beta sliding clamp family.</text>
</comment>
<dbReference type="AlphaFoldDB" id="A0A5M9ZHA4"/>
<sequence length="360" mass="38533">MRALVDARELANAVAHAVRVLEKDDPGVSLSADGERVAVTAAGDSQWSRSTLDAEILEPGDVVVNGLWLASLAQAMPSGEISVETDGPNLQLRGGQATLRMRLASEELRPENPAMPDSFTDVDPAEYEALCRSVVNAAGATRDRPVLAAVRFRGADGVLEAAATNRFMAGRRSMDAAVPDGEWLADADWVKRNARSITSIGFTGRHMVVRTAYDTDMIALVDGQYPRIDGFWWDTAEATGSIGVDRKALTEAARMLKSVCFDTSSSTVPLILDEHDGLLRVSYAGTGRDSDSAGVRALEAEISGEARMKVNADYLLAALGAMDADTVVIRKREGSDGRVGPYLIGQEDGRVDQLIMPVRG</sequence>
<dbReference type="CDD" id="cd00140">
    <property type="entry name" value="beta_clamp"/>
    <property type="match status" value="1"/>
</dbReference>
<dbReference type="EMBL" id="RZUH01000009">
    <property type="protein sequence ID" value="KAA8826997.1"/>
    <property type="molecule type" value="Genomic_DNA"/>
</dbReference>
<dbReference type="Gene3D" id="3.10.150.10">
    <property type="entry name" value="DNA Polymerase III, subunit A, domain 2"/>
    <property type="match status" value="3"/>
</dbReference>
<dbReference type="RefSeq" id="WP_150379953.1">
    <property type="nucleotide sequence ID" value="NZ_RZUH01000009.1"/>
</dbReference>
<dbReference type="InterPro" id="IPR046938">
    <property type="entry name" value="DNA_clamp_sf"/>
</dbReference>
<evidence type="ECO:0000256" key="5">
    <source>
        <dbReference type="ARBA" id="ARBA00022695"/>
    </source>
</evidence>
<evidence type="ECO:0000313" key="10">
    <source>
        <dbReference type="Proteomes" id="UP000410049"/>
    </source>
</evidence>
<dbReference type="PANTHER" id="PTHR30478">
    <property type="entry name" value="DNA POLYMERASE III SUBUNIT BETA"/>
    <property type="match status" value="1"/>
</dbReference>
<dbReference type="SUPFAM" id="SSF55979">
    <property type="entry name" value="DNA clamp"/>
    <property type="match status" value="2"/>
</dbReference>
<proteinExistence type="inferred from homology"/>
<evidence type="ECO:0000256" key="8">
    <source>
        <dbReference type="ARBA" id="ARBA00023125"/>
    </source>
</evidence>
<evidence type="ECO:0000256" key="6">
    <source>
        <dbReference type="ARBA" id="ARBA00022705"/>
    </source>
</evidence>
<keyword evidence="6" id="KW-0235">DNA replication</keyword>
<dbReference type="GO" id="GO:0003887">
    <property type="term" value="F:DNA-directed DNA polymerase activity"/>
    <property type="evidence" value="ECO:0007669"/>
    <property type="project" value="UniProtKB-KW"/>
</dbReference>
<reference evidence="9 10" key="1">
    <citation type="journal article" date="2019" name="Syst. Appl. Microbiol.">
        <title>Characterization of Bifidobacterium species in feaces of the Egyptian fruit bat: Description of B. vespertilionis sp. nov. and B. rousetti sp. nov.</title>
        <authorList>
            <person name="Modesto M."/>
            <person name="Satti M."/>
            <person name="Watanabe K."/>
            <person name="Puglisi E."/>
            <person name="Morelli L."/>
            <person name="Huang C.-H."/>
            <person name="Liou J.-S."/>
            <person name="Miyashita M."/>
            <person name="Tamura T."/>
            <person name="Saito S."/>
            <person name="Mori K."/>
            <person name="Huang L."/>
            <person name="Sciavilla P."/>
            <person name="Sandri C."/>
            <person name="Spiezio C."/>
            <person name="Vitali F."/>
            <person name="Cavalieri D."/>
            <person name="Perpetuini G."/>
            <person name="Tofalo R."/>
            <person name="Bonetti A."/>
            <person name="Arita M."/>
            <person name="Mattarelli P."/>
        </authorList>
    </citation>
    <scope>NUCLEOTIDE SEQUENCE [LARGE SCALE GENOMIC DNA]</scope>
    <source>
        <strain evidence="9 10">RST17</strain>
    </source>
</reference>
<dbReference type="GO" id="GO:0005737">
    <property type="term" value="C:cytoplasm"/>
    <property type="evidence" value="ECO:0007669"/>
    <property type="project" value="UniProtKB-SubCell"/>
</dbReference>